<protein>
    <submittedName>
        <fullName evidence="1">Uncharacterized protein</fullName>
    </submittedName>
</protein>
<gene>
    <name evidence="1" type="ORF">NCTC12224_00070</name>
</gene>
<dbReference type="GeneID" id="78355587"/>
<dbReference type="RefSeq" id="WP_115267791.1">
    <property type="nucleotide sequence ID" value="NZ_JBNPOC010000030.1"/>
</dbReference>
<accession>A0A380K1X5</accession>
<name>A0A380K1X5_9STRE</name>
<sequence length="84" mass="9457">MALLVKTSTKAMTKEQEAQLDKWSEQLTDMLSTDFEIFVKALVKVDLGISDEEALANIFNDWFNDTNSNSILADTIVESAEINR</sequence>
<dbReference type="AlphaFoldDB" id="A0A380K1X5"/>
<dbReference type="Proteomes" id="UP000254924">
    <property type="component" value="Unassembled WGS sequence"/>
</dbReference>
<evidence type="ECO:0000313" key="2">
    <source>
        <dbReference type="Proteomes" id="UP000254924"/>
    </source>
</evidence>
<dbReference type="EMBL" id="UHFN01000002">
    <property type="protein sequence ID" value="SUN58022.1"/>
    <property type="molecule type" value="Genomic_DNA"/>
</dbReference>
<reference evidence="1 2" key="1">
    <citation type="submission" date="2018-06" db="EMBL/GenBank/DDBJ databases">
        <authorList>
            <consortium name="Pathogen Informatics"/>
            <person name="Doyle S."/>
        </authorList>
    </citation>
    <scope>NUCLEOTIDE SEQUENCE [LARGE SCALE GENOMIC DNA]</scope>
    <source>
        <strain evidence="1 2">NCTC12224</strain>
    </source>
</reference>
<organism evidence="1 2">
    <name type="scientific">Streptococcus hyointestinalis</name>
    <dbReference type="NCBI Taxonomy" id="1337"/>
    <lineage>
        <taxon>Bacteria</taxon>
        <taxon>Bacillati</taxon>
        <taxon>Bacillota</taxon>
        <taxon>Bacilli</taxon>
        <taxon>Lactobacillales</taxon>
        <taxon>Streptococcaceae</taxon>
        <taxon>Streptococcus</taxon>
    </lineage>
</organism>
<keyword evidence="2" id="KW-1185">Reference proteome</keyword>
<evidence type="ECO:0000313" key="1">
    <source>
        <dbReference type="EMBL" id="SUN58022.1"/>
    </source>
</evidence>
<proteinExistence type="predicted"/>